<dbReference type="InterPro" id="IPR028939">
    <property type="entry name" value="P5C_Rdtase_cat_N"/>
</dbReference>
<evidence type="ECO:0000313" key="4">
    <source>
        <dbReference type="Proteomes" id="UP000612362"/>
    </source>
</evidence>
<dbReference type="PANTHER" id="PTHR14239">
    <property type="entry name" value="DUDULIN-RELATED"/>
    <property type="match status" value="1"/>
</dbReference>
<dbReference type="Gene3D" id="3.40.50.720">
    <property type="entry name" value="NAD(P)-binding Rossmann-like Domain"/>
    <property type="match status" value="1"/>
</dbReference>
<dbReference type="EMBL" id="BNJF01000002">
    <property type="protein sequence ID" value="GHO45924.1"/>
    <property type="molecule type" value="Genomic_DNA"/>
</dbReference>
<proteinExistence type="predicted"/>
<reference evidence="3" key="1">
    <citation type="submission" date="2020-10" db="EMBL/GenBank/DDBJ databases">
        <title>Taxonomic study of unclassified bacteria belonging to the class Ktedonobacteria.</title>
        <authorList>
            <person name="Yabe S."/>
            <person name="Wang C.M."/>
            <person name="Zheng Y."/>
            <person name="Sakai Y."/>
            <person name="Cavaletti L."/>
            <person name="Monciardini P."/>
            <person name="Donadio S."/>
        </authorList>
    </citation>
    <scope>NUCLEOTIDE SEQUENCE</scope>
    <source>
        <strain evidence="3">SOSP1-1</strain>
    </source>
</reference>
<protein>
    <submittedName>
        <fullName evidence="3">Oxidoreductase</fullName>
    </submittedName>
</protein>
<dbReference type="InterPro" id="IPR036291">
    <property type="entry name" value="NAD(P)-bd_dom_sf"/>
</dbReference>
<dbReference type="AlphaFoldDB" id="A0A8J3I741"/>
<comment type="caution">
    <text evidence="3">The sequence shown here is derived from an EMBL/GenBank/DDBJ whole genome shotgun (WGS) entry which is preliminary data.</text>
</comment>
<gene>
    <name evidence="3" type="ORF">KSX_40870</name>
</gene>
<dbReference type="GO" id="GO:0016491">
    <property type="term" value="F:oxidoreductase activity"/>
    <property type="evidence" value="ECO:0007669"/>
    <property type="project" value="UniProtKB-KW"/>
</dbReference>
<feature type="domain" description="Pyrroline-5-carboxylate reductase catalytic N-terminal" evidence="2">
    <location>
        <begin position="2"/>
        <end position="107"/>
    </location>
</feature>
<dbReference type="RefSeq" id="WP_220195339.1">
    <property type="nucleotide sequence ID" value="NZ_BNJF01000002.1"/>
</dbReference>
<evidence type="ECO:0000256" key="1">
    <source>
        <dbReference type="ARBA" id="ARBA00023002"/>
    </source>
</evidence>
<dbReference type="SUPFAM" id="SSF51735">
    <property type="entry name" value="NAD(P)-binding Rossmann-fold domains"/>
    <property type="match status" value="1"/>
</dbReference>
<dbReference type="InterPro" id="IPR051267">
    <property type="entry name" value="STEAP_metalloreductase"/>
</dbReference>
<accession>A0A8J3I741</accession>
<evidence type="ECO:0000313" key="3">
    <source>
        <dbReference type="EMBL" id="GHO45924.1"/>
    </source>
</evidence>
<organism evidence="3 4">
    <name type="scientific">Ktedonospora formicarum</name>
    <dbReference type="NCBI Taxonomy" id="2778364"/>
    <lineage>
        <taxon>Bacteria</taxon>
        <taxon>Bacillati</taxon>
        <taxon>Chloroflexota</taxon>
        <taxon>Ktedonobacteria</taxon>
        <taxon>Ktedonobacterales</taxon>
        <taxon>Ktedonobacteraceae</taxon>
        <taxon>Ktedonospora</taxon>
    </lineage>
</organism>
<dbReference type="Proteomes" id="UP000612362">
    <property type="component" value="Unassembled WGS sequence"/>
</dbReference>
<dbReference type="Pfam" id="PF03807">
    <property type="entry name" value="F420_oxidored"/>
    <property type="match status" value="1"/>
</dbReference>
<evidence type="ECO:0000259" key="2">
    <source>
        <dbReference type="Pfam" id="PF03807"/>
    </source>
</evidence>
<sequence>MKFGILGTGIVGRTLAAKLAECNHEVMIGTRDVATLLARTTPDAWGPLPFSAWKQQHPEIQLGTFAQTAAHGEILLNATAGNVSLEVFQTIRGDDLDGKILIDTANPLDFSHGFPPLLSIVNTDSLGEQIQRAFPTMKVVKALNTIVVELMVNPKRLADGEHHLLVCGNDTQAKAEVMSLLTNEFGWEYVLDLGDIAASRSMEMLLPINFRLWNVLHTRLLNFKIIQ</sequence>
<keyword evidence="4" id="KW-1185">Reference proteome</keyword>
<keyword evidence="1" id="KW-0560">Oxidoreductase</keyword>
<name>A0A8J3I741_9CHLR</name>